<feature type="compositionally biased region" description="Polar residues" evidence="5">
    <location>
        <begin position="922"/>
        <end position="937"/>
    </location>
</feature>
<evidence type="ECO:0000313" key="10">
    <source>
        <dbReference type="RefSeq" id="XP_027197572.1"/>
    </source>
</evidence>
<feature type="compositionally biased region" description="Polar residues" evidence="5">
    <location>
        <begin position="689"/>
        <end position="707"/>
    </location>
</feature>
<evidence type="ECO:0000256" key="5">
    <source>
        <dbReference type="SAM" id="MobiDB-lite"/>
    </source>
</evidence>
<dbReference type="Pfam" id="PF10358">
    <property type="entry name" value="NT-C2"/>
    <property type="match status" value="1"/>
</dbReference>
<dbReference type="PANTHER" id="PTHR23167:SF46">
    <property type="entry name" value="EPS15 HOMOLOGY DOMAIN CONTAINING PROTEIN-BINDING PROTEIN 1, ISOFORM F"/>
    <property type="match status" value="1"/>
</dbReference>
<evidence type="ECO:0000259" key="8">
    <source>
        <dbReference type="PROSITE" id="PS51848"/>
    </source>
</evidence>
<dbReference type="InParanoid" id="A0A6P6XVZ4"/>
<comment type="subcellular location">
    <subcellularLocation>
        <location evidence="1">Endosome</location>
    </subcellularLocation>
</comment>
<evidence type="ECO:0000256" key="4">
    <source>
        <dbReference type="ARBA" id="ARBA00023054"/>
    </source>
</evidence>
<dbReference type="SMART" id="SM01203">
    <property type="entry name" value="DUF3585"/>
    <property type="match status" value="1"/>
</dbReference>
<feature type="compositionally biased region" description="Polar residues" evidence="5">
    <location>
        <begin position="958"/>
        <end position="967"/>
    </location>
</feature>
<dbReference type="CDD" id="cd21198">
    <property type="entry name" value="CH_EHBP"/>
    <property type="match status" value="1"/>
</dbReference>
<dbReference type="InterPro" id="IPR019448">
    <property type="entry name" value="NT-C2"/>
</dbReference>
<feature type="compositionally biased region" description="Low complexity" evidence="5">
    <location>
        <begin position="968"/>
        <end position="991"/>
    </location>
</feature>
<dbReference type="InterPro" id="IPR001715">
    <property type="entry name" value="CH_dom"/>
</dbReference>
<evidence type="ECO:0000313" key="9">
    <source>
        <dbReference type="Proteomes" id="UP000515146"/>
    </source>
</evidence>
<feature type="compositionally biased region" description="Polar residues" evidence="5">
    <location>
        <begin position="902"/>
        <end position="915"/>
    </location>
</feature>
<evidence type="ECO:0000256" key="2">
    <source>
        <dbReference type="ARBA" id="ARBA00022553"/>
    </source>
</evidence>
<feature type="region of interest" description="Disordered" evidence="5">
    <location>
        <begin position="748"/>
        <end position="768"/>
    </location>
</feature>
<dbReference type="SUPFAM" id="SSF47576">
    <property type="entry name" value="Calponin-homology domain, CH-domain"/>
    <property type="match status" value="1"/>
</dbReference>
<feature type="domain" description="BMERB" evidence="8">
    <location>
        <begin position="992"/>
        <end position="1147"/>
    </location>
</feature>
<dbReference type="AlphaFoldDB" id="A0A6P6XVZ4"/>
<keyword evidence="4" id="KW-0175">Coiled coil</keyword>
<keyword evidence="3" id="KW-0967">Endosome</keyword>
<evidence type="ECO:0000259" key="6">
    <source>
        <dbReference type="PROSITE" id="PS50021"/>
    </source>
</evidence>
<dbReference type="InterPro" id="IPR036872">
    <property type="entry name" value="CH_dom_sf"/>
</dbReference>
<feature type="region of interest" description="Disordered" evidence="5">
    <location>
        <begin position="591"/>
        <end position="614"/>
    </location>
</feature>
<feature type="region of interest" description="Disordered" evidence="5">
    <location>
        <begin position="885"/>
        <end position="937"/>
    </location>
</feature>
<dbReference type="PROSITE" id="PS51848">
    <property type="entry name" value="BMERB"/>
    <property type="match status" value="1"/>
</dbReference>
<evidence type="ECO:0000256" key="1">
    <source>
        <dbReference type="ARBA" id="ARBA00004177"/>
    </source>
</evidence>
<dbReference type="Pfam" id="PF00307">
    <property type="entry name" value="CH"/>
    <property type="match status" value="1"/>
</dbReference>
<reference evidence="10" key="1">
    <citation type="submission" date="2025-08" db="UniProtKB">
        <authorList>
            <consortium name="RefSeq"/>
        </authorList>
    </citation>
    <scope>IDENTIFICATION</scope>
    <source>
        <strain evidence="10">Airmid</strain>
    </source>
</reference>
<feature type="domain" description="C2 NT-type" evidence="7">
    <location>
        <begin position="8"/>
        <end position="162"/>
    </location>
</feature>
<feature type="region of interest" description="Disordered" evidence="5">
    <location>
        <begin position="958"/>
        <end position="1001"/>
    </location>
</feature>
<dbReference type="Pfam" id="PF12130">
    <property type="entry name" value="bMERB_dom"/>
    <property type="match status" value="1"/>
</dbReference>
<evidence type="ECO:0000259" key="7">
    <source>
        <dbReference type="PROSITE" id="PS51840"/>
    </source>
</evidence>
<dbReference type="Proteomes" id="UP000515146">
    <property type="component" value="Unplaced"/>
</dbReference>
<feature type="region of interest" description="Disordered" evidence="5">
    <location>
        <begin position="369"/>
        <end position="391"/>
    </location>
</feature>
<feature type="region of interest" description="Disordered" evidence="5">
    <location>
        <begin position="178"/>
        <end position="202"/>
    </location>
</feature>
<dbReference type="FunCoup" id="A0A6P6XVZ4">
    <property type="interactions" value="769"/>
</dbReference>
<dbReference type="OMA" id="QQSSCDN"/>
<dbReference type="GO" id="GO:0005768">
    <property type="term" value="C:endosome"/>
    <property type="evidence" value="ECO:0007669"/>
    <property type="project" value="UniProtKB-SubCell"/>
</dbReference>
<dbReference type="RefSeq" id="XP_027197572.1">
    <property type="nucleotide sequence ID" value="XM_027341771.1"/>
</dbReference>
<name>A0A6P6XVZ4_DERPT</name>
<keyword evidence="9" id="KW-1185">Reference proteome</keyword>
<proteinExistence type="predicted"/>
<feature type="region of interest" description="Disordered" evidence="5">
    <location>
        <begin position="838"/>
        <end position="865"/>
    </location>
</feature>
<dbReference type="Gene3D" id="1.10.418.10">
    <property type="entry name" value="Calponin-like domain"/>
    <property type="match status" value="1"/>
</dbReference>
<feature type="region of interest" description="Disordered" evidence="5">
    <location>
        <begin position="673"/>
        <end position="717"/>
    </location>
</feature>
<feature type="compositionally biased region" description="Low complexity" evidence="5">
    <location>
        <begin position="223"/>
        <end position="236"/>
    </location>
</feature>
<dbReference type="InterPro" id="IPR050540">
    <property type="entry name" value="F-actin_Monoox_Mical"/>
</dbReference>
<evidence type="ECO:0000256" key="3">
    <source>
        <dbReference type="ARBA" id="ARBA00022753"/>
    </source>
</evidence>
<gene>
    <name evidence="10" type="primary">LOC113791921</name>
</gene>
<dbReference type="PROSITE" id="PS51840">
    <property type="entry name" value="C2_NT"/>
    <property type="match status" value="1"/>
</dbReference>
<dbReference type="SMART" id="SM00033">
    <property type="entry name" value="CH"/>
    <property type="match status" value="1"/>
</dbReference>
<sequence length="1166" mass="134993">MSFVWKRLQRVNKRAVKYRILFELHELIIEGCSKWQPNKLIVVFTRRSRRRCSQPMIWEPSIRNPYLGSVKWTLPEIIDIEVTLFKDSHGRFESKDWMISIEDISPMGKQRRIASSAINISEFIDEDQFSVPFRQEFTKKKLQITSKKVRRSYISFIMATQFLKEGKATDDDMQSLASLISMNGPDPTPDLDDDDQNSQPFKYSDQTQNEISEMIEQFNNQFLNNDNDSVGNNVGDQLEQHQSNSSADKHEIMQNGNLEVCNNSSIKMNPQIQESESKSKQNEENCNVDNFTIETLPHEQKLHTPSPPIRRHNHQTDSKTNSDSSVANSFVTHSHLKHETCDKPDSIQKSSIECDQECSSSDIKALPSFNLNNDDSNEDHDKQFDEVDSHSSVAYEQYSDSDLLANISNDDEHHSYQKLNQNSFERSIEEKFDDSAQSINDQESSFSHSMMQRLQQQQKKDKFVLQQQKQQQQSSYSTAEDLLSWCQTITKDYSGVMVTNMTTSWRNGLAFAAIIHHFRPDLIDFDSLQPSDITGNCKKVFDAASKLGIPKLIDPNDMIVLNVPDKLSVMTYLYQLRSYFTGKSMIGSANTISDSNSTITDDETLSSNDDQNNRSIDNVKTKCLNLFNRFDELDNSTMNLNQQQYWQQQLQTTTSIKSLENENKVLMTRKQLTSPFESDSEEEEIEIMNRTSSSKDQSSKLDCNNKNISDRQEQPIRKPLKYRQPFSTTMPSSQSTLSFNKYHSTFITGDNDNHHNEKPSTHNHPHTTLSSNNHPIEIAPGLIDLSSSQHQNHILQRTFSVPNCPNSYNYSTEALTRKRTRMREEELRDRARKLIESIRSHSISSQQSDRKLSQTSQPDNERRMEQLRERARRLIANARQGMIDATSLESSLSSSTNSTNNATPQMMSPIESYSITHHENEQQPSSPSPNVKQLSTNQDQSVKLVEFNFYQFKTCETKNTPSKSRLNSQQQHSEQQKSQKQKTVSQPTQVTKTKKSDNYNDFPTSFESMQQELAHIDKEQKRIDREALILEKRLRKLMETGGNPRLEEKLFQNWFVLVNKRNAIIRRQMQLNILEKEADMNRRYDELKTELHNLMLIEDFQKTDEQRTREKQLLDELVKIVDKRNELVQHLDNQEKAIEEDELVENQTQQSIPLIDPTADKNCVIQ</sequence>
<feature type="compositionally biased region" description="Basic and acidic residues" evidence="5">
    <location>
        <begin position="379"/>
        <end position="389"/>
    </location>
</feature>
<dbReference type="PROSITE" id="PS50021">
    <property type="entry name" value="CH"/>
    <property type="match status" value="1"/>
</dbReference>
<dbReference type="InterPro" id="IPR022735">
    <property type="entry name" value="bMERB_dom"/>
</dbReference>
<organism evidence="9 10">
    <name type="scientific">Dermatophagoides pteronyssinus</name>
    <name type="common">European house dust mite</name>
    <dbReference type="NCBI Taxonomy" id="6956"/>
    <lineage>
        <taxon>Eukaryota</taxon>
        <taxon>Metazoa</taxon>
        <taxon>Ecdysozoa</taxon>
        <taxon>Arthropoda</taxon>
        <taxon>Chelicerata</taxon>
        <taxon>Arachnida</taxon>
        <taxon>Acari</taxon>
        <taxon>Acariformes</taxon>
        <taxon>Sarcoptiformes</taxon>
        <taxon>Astigmata</taxon>
        <taxon>Psoroptidia</taxon>
        <taxon>Analgoidea</taxon>
        <taxon>Pyroglyphidae</taxon>
        <taxon>Dermatophagoidinae</taxon>
        <taxon>Dermatophagoides</taxon>
    </lineage>
</organism>
<feature type="region of interest" description="Disordered" evidence="5">
    <location>
        <begin position="223"/>
        <end position="249"/>
    </location>
</feature>
<dbReference type="KEGG" id="dpte:113791921"/>
<feature type="compositionally biased region" description="Low complexity" evidence="5">
    <location>
        <begin position="886"/>
        <end position="901"/>
    </location>
</feature>
<dbReference type="CTD" id="23301"/>
<feature type="region of interest" description="Disordered" evidence="5">
    <location>
        <begin position="292"/>
        <end position="326"/>
    </location>
</feature>
<keyword evidence="2" id="KW-0597">Phosphoprotein</keyword>
<feature type="compositionally biased region" description="Basic and acidic residues" evidence="5">
    <location>
        <begin position="751"/>
        <end position="760"/>
    </location>
</feature>
<accession>A0A6P6XVZ4</accession>
<dbReference type="PANTHER" id="PTHR23167">
    <property type="entry name" value="CALPONIN HOMOLOGY DOMAIN-CONTAINING PROTEIN DDB_G0272472-RELATED"/>
    <property type="match status" value="1"/>
</dbReference>
<protein>
    <submittedName>
        <fullName evidence="10">EH domain-binding protein 1-like</fullName>
    </submittedName>
</protein>
<feature type="region of interest" description="Disordered" evidence="5">
    <location>
        <begin position="431"/>
        <end position="452"/>
    </location>
</feature>
<dbReference type="OrthoDB" id="5972258at2759"/>
<feature type="domain" description="Calponin-homology (CH)" evidence="6">
    <location>
        <begin position="476"/>
        <end position="581"/>
    </location>
</feature>
<feature type="compositionally biased region" description="Polar residues" evidence="5">
    <location>
        <begin position="435"/>
        <end position="452"/>
    </location>
</feature>
<dbReference type="FunFam" id="1.10.418.10:FF:000023">
    <property type="entry name" value="EH domain-binding protein 1 isoform X1"/>
    <property type="match status" value="1"/>
</dbReference>